<organism evidence="1 2">
    <name type="scientific">Mycena sanguinolenta</name>
    <dbReference type="NCBI Taxonomy" id="230812"/>
    <lineage>
        <taxon>Eukaryota</taxon>
        <taxon>Fungi</taxon>
        <taxon>Dikarya</taxon>
        <taxon>Basidiomycota</taxon>
        <taxon>Agaricomycotina</taxon>
        <taxon>Agaricomycetes</taxon>
        <taxon>Agaricomycetidae</taxon>
        <taxon>Agaricales</taxon>
        <taxon>Marasmiineae</taxon>
        <taxon>Mycenaceae</taxon>
        <taxon>Mycena</taxon>
    </lineage>
</organism>
<proteinExistence type="predicted"/>
<reference evidence="1" key="1">
    <citation type="submission" date="2020-05" db="EMBL/GenBank/DDBJ databases">
        <title>Mycena genomes resolve the evolution of fungal bioluminescence.</title>
        <authorList>
            <person name="Tsai I.J."/>
        </authorList>
    </citation>
    <scope>NUCLEOTIDE SEQUENCE</scope>
    <source>
        <strain evidence="1">160909Yilan</strain>
    </source>
</reference>
<keyword evidence="2" id="KW-1185">Reference proteome</keyword>
<dbReference type="Gene3D" id="3.40.50.300">
    <property type="entry name" value="P-loop containing nucleotide triphosphate hydrolases"/>
    <property type="match status" value="1"/>
</dbReference>
<evidence type="ECO:0000313" key="2">
    <source>
        <dbReference type="Proteomes" id="UP000623467"/>
    </source>
</evidence>
<comment type="caution">
    <text evidence="1">The sequence shown here is derived from an EMBL/GenBank/DDBJ whole genome shotgun (WGS) entry which is preliminary data.</text>
</comment>
<dbReference type="InterPro" id="IPR027417">
    <property type="entry name" value="P-loop_NTPase"/>
</dbReference>
<dbReference type="AlphaFoldDB" id="A0A8H6Z8V4"/>
<sequence length="149" mass="16722">MLPMDAAINLRQKCSHFRVLVIGRANAGKTTLLKKVCNSVEDPEIFTPEGERIDLVIIEASAERSEHDIENQLIFKSNPQFIFHDSRGFESGSATEIQKVKDFIDARSASCTLSDQLHAIWYCMPTDTNRPLLSADEQFFEVFGTGKGK</sequence>
<gene>
    <name evidence="1" type="ORF">MSAN_00514400</name>
</gene>
<dbReference type="OrthoDB" id="3267153at2759"/>
<dbReference type="Proteomes" id="UP000623467">
    <property type="component" value="Unassembled WGS sequence"/>
</dbReference>
<dbReference type="EMBL" id="JACAZH010000003">
    <property type="protein sequence ID" value="KAF7373067.1"/>
    <property type="molecule type" value="Genomic_DNA"/>
</dbReference>
<accession>A0A8H6Z8V4</accession>
<protein>
    <submittedName>
        <fullName evidence="1">GTP-binding protein</fullName>
    </submittedName>
</protein>
<dbReference type="SUPFAM" id="SSF52540">
    <property type="entry name" value="P-loop containing nucleoside triphosphate hydrolases"/>
    <property type="match status" value="1"/>
</dbReference>
<evidence type="ECO:0000313" key="1">
    <source>
        <dbReference type="EMBL" id="KAF7373067.1"/>
    </source>
</evidence>
<name>A0A8H6Z8V4_9AGAR</name>